<name>A0AAD2JMD5_9STRA</name>
<feature type="compositionally biased region" description="Acidic residues" evidence="1">
    <location>
        <begin position="88"/>
        <end position="97"/>
    </location>
</feature>
<feature type="region of interest" description="Disordered" evidence="1">
    <location>
        <begin position="1"/>
        <end position="41"/>
    </location>
</feature>
<evidence type="ECO:0000256" key="2">
    <source>
        <dbReference type="SAM" id="Phobius"/>
    </source>
</evidence>
<evidence type="ECO:0000313" key="3">
    <source>
        <dbReference type="EMBL" id="CAJ1963821.1"/>
    </source>
</evidence>
<gene>
    <name evidence="3" type="ORF">CYCCA115_LOCUS20343</name>
</gene>
<reference evidence="3" key="1">
    <citation type="submission" date="2023-08" db="EMBL/GenBank/DDBJ databases">
        <authorList>
            <person name="Audoor S."/>
            <person name="Bilcke G."/>
        </authorList>
    </citation>
    <scope>NUCLEOTIDE SEQUENCE</scope>
</reference>
<organism evidence="3 4">
    <name type="scientific">Cylindrotheca closterium</name>
    <dbReference type="NCBI Taxonomy" id="2856"/>
    <lineage>
        <taxon>Eukaryota</taxon>
        <taxon>Sar</taxon>
        <taxon>Stramenopiles</taxon>
        <taxon>Ochrophyta</taxon>
        <taxon>Bacillariophyta</taxon>
        <taxon>Bacillariophyceae</taxon>
        <taxon>Bacillariophycidae</taxon>
        <taxon>Bacillariales</taxon>
        <taxon>Bacillariaceae</taxon>
        <taxon>Cylindrotheca</taxon>
    </lineage>
</organism>
<keyword evidence="2" id="KW-0812">Transmembrane</keyword>
<feature type="compositionally biased region" description="Basic and acidic residues" evidence="1">
    <location>
        <begin position="74"/>
        <end position="87"/>
    </location>
</feature>
<keyword evidence="4" id="KW-1185">Reference proteome</keyword>
<proteinExistence type="predicted"/>
<feature type="compositionally biased region" description="Low complexity" evidence="1">
    <location>
        <begin position="8"/>
        <end position="21"/>
    </location>
</feature>
<keyword evidence="2" id="KW-0472">Membrane</keyword>
<dbReference type="AlphaFoldDB" id="A0AAD2JMD5"/>
<keyword evidence="2" id="KW-1133">Transmembrane helix</keyword>
<feature type="region of interest" description="Disordered" evidence="1">
    <location>
        <begin position="65"/>
        <end position="111"/>
    </location>
</feature>
<dbReference type="Proteomes" id="UP001295423">
    <property type="component" value="Unassembled WGS sequence"/>
</dbReference>
<feature type="transmembrane region" description="Helical" evidence="2">
    <location>
        <begin position="235"/>
        <end position="255"/>
    </location>
</feature>
<protein>
    <submittedName>
        <fullName evidence="3">Uncharacterized protein</fullName>
    </submittedName>
</protein>
<sequence>MYMIQQKSEALSSAAASNNSDSSDDDDDEYPDDSFLDEEKADNLDCLQVSSVDTLFSDDLGTRSSGALVAGKKSKPDRINLRSRSEQEADDRLDDEYGVSPSKLSRDSSGGLHLPIAKIKTLFDVSSSEVRYHHLAPPTFQRNTSSSSQNNGNLVDLELAPSSRRHATDVPSTDWDLSKTAWSNHIQQNSFDASSRHPGGDWEAPSNETNYEVSKWNRSMWMRHSKYGPSRQSCWWFWQILIAIAGAVVLIVLILKSRS</sequence>
<comment type="caution">
    <text evidence="3">The sequence shown here is derived from an EMBL/GenBank/DDBJ whole genome shotgun (WGS) entry which is preliminary data.</text>
</comment>
<feature type="compositionally biased region" description="Acidic residues" evidence="1">
    <location>
        <begin position="22"/>
        <end position="36"/>
    </location>
</feature>
<dbReference type="EMBL" id="CAKOGP040002158">
    <property type="protein sequence ID" value="CAJ1963821.1"/>
    <property type="molecule type" value="Genomic_DNA"/>
</dbReference>
<accession>A0AAD2JMD5</accession>
<evidence type="ECO:0000313" key="4">
    <source>
        <dbReference type="Proteomes" id="UP001295423"/>
    </source>
</evidence>
<evidence type="ECO:0000256" key="1">
    <source>
        <dbReference type="SAM" id="MobiDB-lite"/>
    </source>
</evidence>